<dbReference type="EMBL" id="JABSWW010000001">
    <property type="protein sequence ID" value="NRT86748.1"/>
    <property type="molecule type" value="Genomic_DNA"/>
</dbReference>
<name>A0AAX0AWB9_CLOBE</name>
<evidence type="ECO:0000313" key="2">
    <source>
        <dbReference type="Proteomes" id="UP001193748"/>
    </source>
</evidence>
<evidence type="ECO:0000313" key="1">
    <source>
        <dbReference type="EMBL" id="NRT86748.1"/>
    </source>
</evidence>
<dbReference type="RefSeq" id="WP_173710125.1">
    <property type="nucleotide sequence ID" value="NZ_JABSWW010000001.1"/>
</dbReference>
<dbReference type="Proteomes" id="UP001193748">
    <property type="component" value="Unassembled WGS sequence"/>
</dbReference>
<proteinExistence type="predicted"/>
<reference evidence="1" key="2">
    <citation type="journal article" date="2022" name="Nat. Biotechnol.">
        <title>Carbon-negative production of acetone and isopropanol by gas fermentation at industrial pilot scale.</title>
        <authorList>
            <person name="Liew F.E."/>
            <person name="Nogle R."/>
            <person name="Abdalla T."/>
            <person name="Rasor B.J."/>
            <person name="Canter C."/>
            <person name="Jensen R.O."/>
            <person name="Wang L."/>
            <person name="Strutz J."/>
            <person name="Chirania P."/>
            <person name="De Tissera S."/>
            <person name="Mueller A.P."/>
            <person name="Ruan Z."/>
            <person name="Gao A."/>
            <person name="Tran L."/>
            <person name="Engle N.L."/>
            <person name="Bromley J.C."/>
            <person name="Daniell J."/>
            <person name="Conrado R."/>
            <person name="Tschaplinski T.J."/>
            <person name="Giannone R.J."/>
            <person name="Hettich R.L."/>
            <person name="Karim A.S."/>
            <person name="Simpson S.D."/>
            <person name="Brown S.D."/>
            <person name="Leang C."/>
            <person name="Jewett M.C."/>
            <person name="Kopke M."/>
        </authorList>
    </citation>
    <scope>NUCLEOTIDE SEQUENCE</scope>
    <source>
        <strain evidence="1">DJ080</strain>
    </source>
</reference>
<accession>A0AAX0AWB9</accession>
<organism evidence="1 2">
    <name type="scientific">Clostridium beijerinckii</name>
    <name type="common">Clostridium MP</name>
    <dbReference type="NCBI Taxonomy" id="1520"/>
    <lineage>
        <taxon>Bacteria</taxon>
        <taxon>Bacillati</taxon>
        <taxon>Bacillota</taxon>
        <taxon>Clostridia</taxon>
        <taxon>Eubacteriales</taxon>
        <taxon>Clostridiaceae</taxon>
        <taxon>Clostridium</taxon>
    </lineage>
</organism>
<protein>
    <submittedName>
        <fullName evidence="1">Uncharacterized protein</fullName>
    </submittedName>
</protein>
<gene>
    <name evidence="1" type="ORF">B0H41_000427</name>
</gene>
<dbReference type="AlphaFoldDB" id="A0AAX0AWB9"/>
<reference evidence="1" key="1">
    <citation type="submission" date="2020-05" db="EMBL/GenBank/DDBJ databases">
        <authorList>
            <person name="Brown S."/>
            <person name="Huntemann M."/>
            <person name="Clum A."/>
            <person name="Spunde A."/>
            <person name="Palaniappan K."/>
            <person name="Ritter S."/>
            <person name="Mikhailova N."/>
            <person name="Chen I.-M."/>
            <person name="Stamatis D."/>
            <person name="Reddy T."/>
            <person name="O'Malley R."/>
            <person name="Daum C."/>
            <person name="Shapiro N."/>
            <person name="Ivanova N."/>
            <person name="Kyrpides N."/>
            <person name="Woyke T."/>
        </authorList>
    </citation>
    <scope>NUCLEOTIDE SEQUENCE</scope>
    <source>
        <strain evidence="1">DJ080</strain>
    </source>
</reference>
<sequence length="118" mass="14234">MNTSINEKMIDLQKNIRKKNIEEFEFWDFKDGELGIVGSFDFEYHDIEIVFHEVSFILAETRFVGSEIRMGTEEERELLIKNHKVNDINDEDILFCFTARRDTDRYYILAKNFDFYTK</sequence>
<comment type="caution">
    <text evidence="1">The sequence shown here is derived from an EMBL/GenBank/DDBJ whole genome shotgun (WGS) entry which is preliminary data.</text>
</comment>